<dbReference type="InterPro" id="IPR016123">
    <property type="entry name" value="Mog1/PsbP_a/b/a-sand"/>
</dbReference>
<organism evidence="2 3">
    <name type="scientific">Ceratopteris richardii</name>
    <name type="common">Triangle waterfern</name>
    <dbReference type="NCBI Taxonomy" id="49495"/>
    <lineage>
        <taxon>Eukaryota</taxon>
        <taxon>Viridiplantae</taxon>
        <taxon>Streptophyta</taxon>
        <taxon>Embryophyta</taxon>
        <taxon>Tracheophyta</taxon>
        <taxon>Polypodiopsida</taxon>
        <taxon>Polypodiidae</taxon>
        <taxon>Polypodiales</taxon>
        <taxon>Pteridineae</taxon>
        <taxon>Pteridaceae</taxon>
        <taxon>Parkerioideae</taxon>
        <taxon>Ceratopteris</taxon>
    </lineage>
</organism>
<feature type="domain" description="PsbP C-terminal" evidence="1">
    <location>
        <begin position="115"/>
        <end position="255"/>
    </location>
</feature>
<dbReference type="Proteomes" id="UP000825935">
    <property type="component" value="Chromosome 10"/>
</dbReference>
<dbReference type="OMA" id="PTPEWNK"/>
<comment type="caution">
    <text evidence="2">The sequence shown here is derived from an EMBL/GenBank/DDBJ whole genome shotgun (WGS) entry which is preliminary data.</text>
</comment>
<evidence type="ECO:0000313" key="2">
    <source>
        <dbReference type="EMBL" id="KAH7426653.1"/>
    </source>
</evidence>
<dbReference type="PANTHER" id="PTHR31407:SF20">
    <property type="entry name" value="THYLAKOID LUMENAL 19 KDA PROTEIN, CHLOROPLASTIC"/>
    <property type="match status" value="1"/>
</dbReference>
<keyword evidence="3" id="KW-1185">Reference proteome</keyword>
<gene>
    <name evidence="2" type="ORF">KP509_10G010600</name>
</gene>
<dbReference type="OrthoDB" id="1916780at2759"/>
<dbReference type="Gene3D" id="3.40.1000.10">
    <property type="entry name" value="Mog1/PsbP, alpha/beta/alpha sandwich"/>
    <property type="match status" value="1"/>
</dbReference>
<evidence type="ECO:0000313" key="3">
    <source>
        <dbReference type="Proteomes" id="UP000825935"/>
    </source>
</evidence>
<proteinExistence type="predicted"/>
<dbReference type="GO" id="GO:0019898">
    <property type="term" value="C:extrinsic component of membrane"/>
    <property type="evidence" value="ECO:0007669"/>
    <property type="project" value="InterPro"/>
</dbReference>
<dbReference type="SUPFAM" id="SSF55724">
    <property type="entry name" value="Mog1p/PsbP-like"/>
    <property type="match status" value="1"/>
</dbReference>
<name>A0A8T2TYL0_CERRI</name>
<evidence type="ECO:0000259" key="1">
    <source>
        <dbReference type="Pfam" id="PF01789"/>
    </source>
</evidence>
<accession>A0A8T2TYL0</accession>
<protein>
    <recommendedName>
        <fullName evidence="1">PsbP C-terminal domain-containing protein</fullName>
    </recommendedName>
</protein>
<dbReference type="AlphaFoldDB" id="A0A8T2TYL0"/>
<dbReference type="EMBL" id="CM035415">
    <property type="protein sequence ID" value="KAH7426653.1"/>
    <property type="molecule type" value="Genomic_DNA"/>
</dbReference>
<dbReference type="GO" id="GO:0009654">
    <property type="term" value="C:photosystem II oxygen evolving complex"/>
    <property type="evidence" value="ECO:0007669"/>
    <property type="project" value="InterPro"/>
</dbReference>
<dbReference type="InterPro" id="IPR002683">
    <property type="entry name" value="PsbP_C"/>
</dbReference>
<dbReference type="Pfam" id="PF01789">
    <property type="entry name" value="PsbP"/>
    <property type="match status" value="1"/>
</dbReference>
<sequence>MAALISSLSSCASMSFGRVLPTESHPRRSSIDSLAIRAAAPSSVEQDSSIKKPNGTRVLSVHLAAVTAAALLFGSSPYPGIAEDTSVNFKQYYGTAASASSYGGYGGNVSKRDTAEYVYDVPEGWKERLISKVEKGTNGTDSEFFNPRRKSEKVYVTFLAGFRKLAARDSVLGNLALSDVSLQDIIASADSIESSERTSPSGQVYYDFEIDSPASHALISVTCAKNKLYAHFVNAPSNDWSKDAPVLRHIHQSFATVGSSPLETVL</sequence>
<dbReference type="GO" id="GO:0015979">
    <property type="term" value="P:photosynthesis"/>
    <property type="evidence" value="ECO:0007669"/>
    <property type="project" value="InterPro"/>
</dbReference>
<reference evidence="2" key="1">
    <citation type="submission" date="2021-08" db="EMBL/GenBank/DDBJ databases">
        <title>WGS assembly of Ceratopteris richardii.</title>
        <authorList>
            <person name="Marchant D.B."/>
            <person name="Chen G."/>
            <person name="Jenkins J."/>
            <person name="Shu S."/>
            <person name="Leebens-Mack J."/>
            <person name="Grimwood J."/>
            <person name="Schmutz J."/>
            <person name="Soltis P."/>
            <person name="Soltis D."/>
            <person name="Chen Z.-H."/>
        </authorList>
    </citation>
    <scope>NUCLEOTIDE SEQUENCE</scope>
    <source>
        <strain evidence="2">Whitten #5841</strain>
        <tissue evidence="2">Leaf</tissue>
    </source>
</reference>
<dbReference type="PANTHER" id="PTHR31407">
    <property type="match status" value="1"/>
</dbReference>
<dbReference type="GO" id="GO:0005509">
    <property type="term" value="F:calcium ion binding"/>
    <property type="evidence" value="ECO:0007669"/>
    <property type="project" value="InterPro"/>
</dbReference>